<gene>
    <name evidence="2" type="ORF">GCM10007380_24290</name>
</gene>
<dbReference type="SUPFAM" id="SSF52172">
    <property type="entry name" value="CheY-like"/>
    <property type="match status" value="1"/>
</dbReference>
<dbReference type="InterPro" id="IPR011006">
    <property type="entry name" value="CheY-like_superfamily"/>
</dbReference>
<dbReference type="Pfam" id="PF20274">
    <property type="entry name" value="cREC_REC"/>
    <property type="match status" value="1"/>
</dbReference>
<reference evidence="3" key="1">
    <citation type="journal article" date="2019" name="Int. J. Syst. Evol. Microbiol.">
        <title>The Global Catalogue of Microorganisms (GCM) 10K type strain sequencing project: providing services to taxonomists for standard genome sequencing and annotation.</title>
        <authorList>
            <consortium name="The Broad Institute Genomics Platform"/>
            <consortium name="The Broad Institute Genome Sequencing Center for Infectious Disease"/>
            <person name="Wu L."/>
            <person name="Ma J."/>
        </authorList>
    </citation>
    <scope>NUCLEOTIDE SEQUENCE [LARGE SCALE GENOMIC DNA]</scope>
    <source>
        <strain evidence="3">CGMCC 1.14993</strain>
    </source>
</reference>
<dbReference type="Proteomes" id="UP000626244">
    <property type="component" value="Unassembled WGS sequence"/>
</dbReference>
<accession>A0A8J3EX65</accession>
<feature type="domain" description="Cyclic-phosphate processing Receiver" evidence="1">
    <location>
        <begin position="1"/>
        <end position="81"/>
    </location>
</feature>
<sequence length="103" mass="11976">MKLFVDDTRPVPYGFLLANSADEAISLCEQHHFDLISLDFNLGFRKKTGLDFIKEFINRGLYVAHINIHSDDQIDVRYIIEEINLAIIEGKLNKEMMITRISY</sequence>
<dbReference type="OrthoDB" id="2614698at2"/>
<dbReference type="RefSeq" id="WP_088000099.1">
    <property type="nucleotide sequence ID" value="NZ_BMHB01000001.1"/>
</dbReference>
<name>A0A8J3EX65_9BACI</name>
<organism evidence="2 3">
    <name type="scientific">Gottfriedia solisilvae</name>
    <dbReference type="NCBI Taxonomy" id="1516104"/>
    <lineage>
        <taxon>Bacteria</taxon>
        <taxon>Bacillati</taxon>
        <taxon>Bacillota</taxon>
        <taxon>Bacilli</taxon>
        <taxon>Bacillales</taxon>
        <taxon>Bacillaceae</taxon>
        <taxon>Gottfriedia</taxon>
    </lineage>
</organism>
<dbReference type="InterPro" id="IPR046909">
    <property type="entry name" value="cREC_REC"/>
</dbReference>
<comment type="caution">
    <text evidence="2">The sequence shown here is derived from an EMBL/GenBank/DDBJ whole genome shotgun (WGS) entry which is preliminary data.</text>
</comment>
<keyword evidence="3" id="KW-1185">Reference proteome</keyword>
<dbReference type="Gene3D" id="3.40.50.2300">
    <property type="match status" value="1"/>
</dbReference>
<dbReference type="EMBL" id="BMHB01000001">
    <property type="protein sequence ID" value="GGI14705.1"/>
    <property type="molecule type" value="Genomic_DNA"/>
</dbReference>
<evidence type="ECO:0000313" key="3">
    <source>
        <dbReference type="Proteomes" id="UP000626244"/>
    </source>
</evidence>
<protein>
    <recommendedName>
        <fullName evidence="1">Cyclic-phosphate processing Receiver domain-containing protein</fullName>
    </recommendedName>
</protein>
<evidence type="ECO:0000259" key="1">
    <source>
        <dbReference type="Pfam" id="PF20274"/>
    </source>
</evidence>
<proteinExistence type="predicted"/>
<evidence type="ECO:0000313" key="2">
    <source>
        <dbReference type="EMBL" id="GGI14705.1"/>
    </source>
</evidence>
<dbReference type="AlphaFoldDB" id="A0A8J3EX65"/>